<keyword evidence="1" id="KW-0472">Membrane</keyword>
<protein>
    <submittedName>
        <fullName evidence="2">Uncharacterized protein</fullName>
    </submittedName>
</protein>
<keyword evidence="1" id="KW-0812">Transmembrane</keyword>
<keyword evidence="1" id="KW-1133">Transmembrane helix</keyword>
<keyword evidence="3" id="KW-1185">Reference proteome</keyword>
<dbReference type="Gramene" id="PRQ57870">
    <property type="protein sequence ID" value="PRQ57870"/>
    <property type="gene ID" value="RchiOBHm_Chr1g0353051"/>
</dbReference>
<name>A0A2P6SGR0_ROSCH</name>
<evidence type="ECO:0000313" key="2">
    <source>
        <dbReference type="EMBL" id="PRQ57870.1"/>
    </source>
</evidence>
<dbReference type="EMBL" id="PDCK01000039">
    <property type="protein sequence ID" value="PRQ57870.1"/>
    <property type="molecule type" value="Genomic_DNA"/>
</dbReference>
<gene>
    <name evidence="2" type="ORF">RchiOBHm_Chr1g0353051</name>
</gene>
<evidence type="ECO:0000313" key="3">
    <source>
        <dbReference type="Proteomes" id="UP000238479"/>
    </source>
</evidence>
<dbReference type="Proteomes" id="UP000238479">
    <property type="component" value="Chromosome 1"/>
</dbReference>
<proteinExistence type="predicted"/>
<evidence type="ECO:0000256" key="1">
    <source>
        <dbReference type="SAM" id="Phobius"/>
    </source>
</evidence>
<reference evidence="2 3" key="1">
    <citation type="journal article" date="2018" name="Nat. Genet.">
        <title>The Rosa genome provides new insights in the design of modern roses.</title>
        <authorList>
            <person name="Bendahmane M."/>
        </authorList>
    </citation>
    <scope>NUCLEOTIDE SEQUENCE [LARGE SCALE GENOMIC DNA]</scope>
    <source>
        <strain evidence="3">cv. Old Blush</strain>
    </source>
</reference>
<accession>A0A2P6SGR0</accession>
<dbReference type="AlphaFoldDB" id="A0A2P6SGR0"/>
<comment type="caution">
    <text evidence="2">The sequence shown here is derived from an EMBL/GenBank/DDBJ whole genome shotgun (WGS) entry which is preliminary data.</text>
</comment>
<feature type="transmembrane region" description="Helical" evidence="1">
    <location>
        <begin position="19"/>
        <end position="37"/>
    </location>
</feature>
<organism evidence="2 3">
    <name type="scientific">Rosa chinensis</name>
    <name type="common">China rose</name>
    <dbReference type="NCBI Taxonomy" id="74649"/>
    <lineage>
        <taxon>Eukaryota</taxon>
        <taxon>Viridiplantae</taxon>
        <taxon>Streptophyta</taxon>
        <taxon>Embryophyta</taxon>
        <taxon>Tracheophyta</taxon>
        <taxon>Spermatophyta</taxon>
        <taxon>Magnoliopsida</taxon>
        <taxon>eudicotyledons</taxon>
        <taxon>Gunneridae</taxon>
        <taxon>Pentapetalae</taxon>
        <taxon>rosids</taxon>
        <taxon>fabids</taxon>
        <taxon>Rosales</taxon>
        <taxon>Rosaceae</taxon>
        <taxon>Rosoideae</taxon>
        <taxon>Rosoideae incertae sedis</taxon>
        <taxon>Rosa</taxon>
    </lineage>
</organism>
<sequence length="47" mass="5465">MEINSVSPSRRRSLHVRPLYIKGVPVLIVHLTQLALYPKFRAFLEFA</sequence>